<protein>
    <recommendedName>
        <fullName evidence="3">Toxin RelE</fullName>
    </recommendedName>
</protein>
<accession>A0A0F3IF03</accession>
<evidence type="ECO:0008006" key="3">
    <source>
        <dbReference type="Google" id="ProtNLM"/>
    </source>
</evidence>
<dbReference type="EMBL" id="LAJX01000246">
    <property type="protein sequence ID" value="KJV05336.1"/>
    <property type="molecule type" value="Genomic_DNA"/>
</dbReference>
<reference evidence="2" key="1">
    <citation type="submission" date="2015-03" db="EMBL/GenBank/DDBJ databases">
        <title>Draft genome sequence of a novel methanotroph (Sn10-6) isolated from flooded ricefield rhizosphere in India.</title>
        <authorList>
            <person name="Pandit P.S."/>
            <person name="Pore S.D."/>
            <person name="Arora P."/>
            <person name="Kapse N.G."/>
            <person name="Dhakephalkar P.K."/>
            <person name="Rahalkar M.C."/>
        </authorList>
    </citation>
    <scope>NUCLEOTIDE SEQUENCE [LARGE SCALE GENOMIC DNA]</scope>
    <source>
        <strain evidence="2">Sn10-6</strain>
    </source>
</reference>
<dbReference type="Proteomes" id="UP000033684">
    <property type="component" value="Unassembled WGS sequence"/>
</dbReference>
<sequence>MRNIRPISWLKAARKDFEEFPEVVQSDMLDALTIAAESGKSDKAKPFKGVGGGVFEIALKYRGDAFRTLYAIKIDRDIWVIHAFQKKSKSGIKTPQMEVDLINERLKRLKEALK</sequence>
<keyword evidence="2" id="KW-1185">Reference proteome</keyword>
<gene>
    <name evidence="1" type="ORF">VZ94_18955</name>
</gene>
<dbReference type="InterPro" id="IPR009241">
    <property type="entry name" value="HigB-like"/>
</dbReference>
<evidence type="ECO:0000313" key="2">
    <source>
        <dbReference type="Proteomes" id="UP000033684"/>
    </source>
</evidence>
<evidence type="ECO:0000313" key="1">
    <source>
        <dbReference type="EMBL" id="KJV05336.1"/>
    </source>
</evidence>
<dbReference type="Pfam" id="PF05973">
    <property type="entry name" value="Gp49"/>
    <property type="match status" value="1"/>
</dbReference>
<name>A0A0F3IF03_9GAMM</name>
<reference evidence="1 2" key="2">
    <citation type="journal article" date="2016" name="Microb. Ecol.">
        <title>Genome Characteristics of a Novel Type I Methanotroph (Sn10-6) Isolated from a Flooded Indian Rice Field.</title>
        <authorList>
            <person name="Rahalkar M.C."/>
            <person name="Pandit P.S."/>
            <person name="Dhakephalkar P.K."/>
            <person name="Pore S."/>
            <person name="Arora P."/>
            <person name="Kapse N."/>
        </authorList>
    </citation>
    <scope>NUCLEOTIDE SEQUENCE [LARGE SCALE GENOMIC DNA]</scope>
    <source>
        <strain evidence="1 2">Sn10-6</strain>
    </source>
</reference>
<dbReference type="AlphaFoldDB" id="A0A0F3IF03"/>
<proteinExistence type="predicted"/>
<dbReference type="OrthoDB" id="9797093at2"/>
<organism evidence="1 2">
    <name type="scientific">Methylocucumis oryzae</name>
    <dbReference type="NCBI Taxonomy" id="1632867"/>
    <lineage>
        <taxon>Bacteria</taxon>
        <taxon>Pseudomonadati</taxon>
        <taxon>Pseudomonadota</taxon>
        <taxon>Gammaproteobacteria</taxon>
        <taxon>Methylococcales</taxon>
        <taxon>Methylococcaceae</taxon>
        <taxon>Methylocucumis</taxon>
    </lineage>
</organism>
<comment type="caution">
    <text evidence="1">The sequence shown here is derived from an EMBL/GenBank/DDBJ whole genome shotgun (WGS) entry which is preliminary data.</text>
</comment>